<accession>A0AAF0U8X5</accession>
<reference evidence="1" key="1">
    <citation type="submission" date="2023-08" db="EMBL/GenBank/DDBJ databases">
        <title>A de novo genome assembly of Solanum verrucosum Schlechtendal, a Mexican diploid species geographically isolated from the other diploid A-genome species in potato relatives.</title>
        <authorList>
            <person name="Hosaka K."/>
        </authorList>
    </citation>
    <scope>NUCLEOTIDE SEQUENCE</scope>
    <source>
        <tissue evidence="1">Young leaves</tissue>
    </source>
</reference>
<dbReference type="InterPro" id="IPR036397">
    <property type="entry name" value="RNaseH_sf"/>
</dbReference>
<dbReference type="AlphaFoldDB" id="A0AAF0U8X5"/>
<dbReference type="Gene3D" id="3.30.420.10">
    <property type="entry name" value="Ribonuclease H-like superfamily/Ribonuclease H"/>
    <property type="match status" value="1"/>
</dbReference>
<dbReference type="Proteomes" id="UP001234989">
    <property type="component" value="Chromosome 8"/>
</dbReference>
<name>A0AAF0U8X5_SOLVR</name>
<evidence type="ECO:0000313" key="2">
    <source>
        <dbReference type="Proteomes" id="UP001234989"/>
    </source>
</evidence>
<gene>
    <name evidence="1" type="ORF">MTR67_034915</name>
</gene>
<evidence type="ECO:0000313" key="1">
    <source>
        <dbReference type="EMBL" id="WMV41530.1"/>
    </source>
</evidence>
<dbReference type="EMBL" id="CP133619">
    <property type="protein sequence ID" value="WMV41530.1"/>
    <property type="molecule type" value="Genomic_DNA"/>
</dbReference>
<organism evidence="1 2">
    <name type="scientific">Solanum verrucosum</name>
    <dbReference type="NCBI Taxonomy" id="315347"/>
    <lineage>
        <taxon>Eukaryota</taxon>
        <taxon>Viridiplantae</taxon>
        <taxon>Streptophyta</taxon>
        <taxon>Embryophyta</taxon>
        <taxon>Tracheophyta</taxon>
        <taxon>Spermatophyta</taxon>
        <taxon>Magnoliopsida</taxon>
        <taxon>eudicotyledons</taxon>
        <taxon>Gunneridae</taxon>
        <taxon>Pentapetalae</taxon>
        <taxon>asterids</taxon>
        <taxon>lamiids</taxon>
        <taxon>Solanales</taxon>
        <taxon>Solanaceae</taxon>
        <taxon>Solanoideae</taxon>
        <taxon>Solaneae</taxon>
        <taxon>Solanum</taxon>
    </lineage>
</organism>
<dbReference type="PANTHER" id="PTHR45835:SF99">
    <property type="entry name" value="CHROMO DOMAIN-CONTAINING PROTEIN-RELATED"/>
    <property type="match status" value="1"/>
</dbReference>
<protein>
    <submittedName>
        <fullName evidence="1">Uncharacterized protein</fullName>
    </submittedName>
</protein>
<keyword evidence="2" id="KW-1185">Reference proteome</keyword>
<proteinExistence type="predicted"/>
<dbReference type="GO" id="GO:0003676">
    <property type="term" value="F:nucleic acid binding"/>
    <property type="evidence" value="ECO:0007669"/>
    <property type="project" value="InterPro"/>
</dbReference>
<sequence>MFREHIREFQFDDEKLCLIRDKVMKKEDKDVLDSEGVLRIRGQQIKCEKQRPGGISKRMPTLTLKWEQITMDFVVGLCITVGDYDSVWVAVDTLTKSTHFIPVRMKYLIKKLAKLYINQAVRLHGVLISIISD</sequence>
<dbReference type="SUPFAM" id="SSF53098">
    <property type="entry name" value="Ribonuclease H-like"/>
    <property type="match status" value="1"/>
</dbReference>
<dbReference type="InterPro" id="IPR012337">
    <property type="entry name" value="RNaseH-like_sf"/>
</dbReference>
<dbReference type="PANTHER" id="PTHR45835">
    <property type="entry name" value="YALI0A06105P"/>
    <property type="match status" value="1"/>
</dbReference>